<protein>
    <submittedName>
        <fullName evidence="1">Uncharacterized protein</fullName>
    </submittedName>
</protein>
<organism evidence="1 2">
    <name type="scientific">Vibrio cholerae</name>
    <dbReference type="NCBI Taxonomy" id="666"/>
    <lineage>
        <taxon>Bacteria</taxon>
        <taxon>Pseudomonadati</taxon>
        <taxon>Pseudomonadota</taxon>
        <taxon>Gammaproteobacteria</taxon>
        <taxon>Vibrionales</taxon>
        <taxon>Vibrionaceae</taxon>
        <taxon>Vibrio</taxon>
    </lineage>
</organism>
<sequence>MLVNHRVNQGLHIPFHHFGQAIYRQIDTVIGHSTLRVVISANAVTTIA</sequence>
<accession>A0A655ZX43</accession>
<evidence type="ECO:0000313" key="1">
    <source>
        <dbReference type="EMBL" id="CSC86986.1"/>
    </source>
</evidence>
<gene>
    <name evidence="1" type="ORF">ERS013200_02484</name>
</gene>
<evidence type="ECO:0000313" key="2">
    <source>
        <dbReference type="Proteomes" id="UP000041770"/>
    </source>
</evidence>
<dbReference type="EMBL" id="CWQY01000017">
    <property type="protein sequence ID" value="CSC86986.1"/>
    <property type="molecule type" value="Genomic_DNA"/>
</dbReference>
<name>A0A655ZX43_VIBCL</name>
<dbReference type="Proteomes" id="UP000041770">
    <property type="component" value="Unassembled WGS sequence"/>
</dbReference>
<dbReference type="AlphaFoldDB" id="A0A655ZX43"/>
<reference evidence="1 2" key="1">
    <citation type="submission" date="2015-07" db="EMBL/GenBank/DDBJ databases">
        <authorList>
            <consortium name="Pathogen Informatics"/>
        </authorList>
    </citation>
    <scope>NUCLEOTIDE SEQUENCE [LARGE SCALE GENOMIC DNA]</scope>
    <source>
        <strain evidence="1 2">A316</strain>
    </source>
</reference>
<proteinExistence type="predicted"/>